<dbReference type="OrthoDB" id="4499616at2759"/>
<organism evidence="1 2">
    <name type="scientific">Helicocarpus griseus UAMH5409</name>
    <dbReference type="NCBI Taxonomy" id="1447875"/>
    <lineage>
        <taxon>Eukaryota</taxon>
        <taxon>Fungi</taxon>
        <taxon>Dikarya</taxon>
        <taxon>Ascomycota</taxon>
        <taxon>Pezizomycotina</taxon>
        <taxon>Eurotiomycetes</taxon>
        <taxon>Eurotiomycetidae</taxon>
        <taxon>Onygenales</taxon>
        <taxon>Ajellomycetaceae</taxon>
        <taxon>Helicocarpus</taxon>
    </lineage>
</organism>
<keyword evidence="2" id="KW-1185">Reference proteome</keyword>
<name>A0A2B7WPJ8_9EURO</name>
<comment type="caution">
    <text evidence="1">The sequence shown here is derived from an EMBL/GenBank/DDBJ whole genome shotgun (WGS) entry which is preliminary data.</text>
</comment>
<proteinExistence type="predicted"/>
<dbReference type="Proteomes" id="UP000223968">
    <property type="component" value="Unassembled WGS sequence"/>
</dbReference>
<evidence type="ECO:0000313" key="1">
    <source>
        <dbReference type="EMBL" id="PGG98564.1"/>
    </source>
</evidence>
<gene>
    <name evidence="1" type="ORF">AJ79_08817</name>
</gene>
<dbReference type="EMBL" id="PDNB01000222">
    <property type="protein sequence ID" value="PGG98564.1"/>
    <property type="molecule type" value="Genomic_DNA"/>
</dbReference>
<sequence length="85" mass="9369">MAKQAGQAGNNAAATYLDIPAIGLELRSMKPSSAENHSYGLWDAILNVTFPVTQRFITRPQAQHSGYGGKKGFFGFSHVCLRRQW</sequence>
<accession>A0A2B7WPJ8</accession>
<evidence type="ECO:0000313" key="2">
    <source>
        <dbReference type="Proteomes" id="UP000223968"/>
    </source>
</evidence>
<dbReference type="AlphaFoldDB" id="A0A2B7WPJ8"/>
<protein>
    <submittedName>
        <fullName evidence="1">Uncharacterized protein</fullName>
    </submittedName>
</protein>
<reference evidence="1 2" key="1">
    <citation type="submission" date="2017-10" db="EMBL/GenBank/DDBJ databases">
        <title>Comparative genomics in systemic dimorphic fungi from Ajellomycetaceae.</title>
        <authorList>
            <person name="Munoz J.F."/>
            <person name="Mcewen J.G."/>
            <person name="Clay O.K."/>
            <person name="Cuomo C.A."/>
        </authorList>
    </citation>
    <scope>NUCLEOTIDE SEQUENCE [LARGE SCALE GENOMIC DNA]</scope>
    <source>
        <strain evidence="1 2">UAMH5409</strain>
    </source>
</reference>